<keyword evidence="6" id="KW-1185">Reference proteome</keyword>
<keyword evidence="2" id="KW-0235">DNA replication</keyword>
<dbReference type="CDD" id="cd04496">
    <property type="entry name" value="SSB_OBF"/>
    <property type="match status" value="1"/>
</dbReference>
<dbReference type="PANTHER" id="PTHR10302">
    <property type="entry name" value="SINGLE-STRANDED DNA-BINDING PROTEIN"/>
    <property type="match status" value="1"/>
</dbReference>
<dbReference type="OrthoDB" id="9809878at2"/>
<proteinExistence type="inferred from homology"/>
<dbReference type="STRING" id="1076937.SAMN04488120_11075"/>
<dbReference type="GO" id="GO:0006260">
    <property type="term" value="P:DNA replication"/>
    <property type="evidence" value="ECO:0007669"/>
    <property type="project" value="UniProtKB-UniRule"/>
</dbReference>
<feature type="compositionally biased region" description="Low complexity" evidence="4">
    <location>
        <begin position="130"/>
        <end position="143"/>
    </location>
</feature>
<dbReference type="AlphaFoldDB" id="A0A1I2JWY5"/>
<feature type="short sequence motif" description="Important for interaction with partner proteins" evidence="2">
    <location>
        <begin position="148"/>
        <end position="153"/>
    </location>
</feature>
<comment type="subunit">
    <text evidence="2">Homotetramer.</text>
</comment>
<dbReference type="PROSITE" id="PS50935">
    <property type="entry name" value="SSB"/>
    <property type="match status" value="1"/>
</dbReference>
<dbReference type="InterPro" id="IPR012340">
    <property type="entry name" value="NA-bd_OB-fold"/>
</dbReference>
<accession>A0A1I2JWY5</accession>
<keyword evidence="2" id="KW-0227">DNA damage</keyword>
<dbReference type="InterPro" id="IPR011344">
    <property type="entry name" value="ssDNA-bd"/>
</dbReference>
<feature type="compositionally biased region" description="Acidic residues" evidence="4">
    <location>
        <begin position="144"/>
        <end position="153"/>
    </location>
</feature>
<dbReference type="HAMAP" id="MF_00984">
    <property type="entry name" value="SSB"/>
    <property type="match status" value="1"/>
</dbReference>
<keyword evidence="1 2" id="KW-0238">DNA-binding</keyword>
<evidence type="ECO:0000256" key="1">
    <source>
        <dbReference type="ARBA" id="ARBA00023125"/>
    </source>
</evidence>
<comment type="function">
    <text evidence="2">Plays an important role in DNA replication, recombination and repair. Binds to ssDNA and to an array of partner proteins to recruit them to their sites of action during DNA metabolism.</text>
</comment>
<dbReference type="Pfam" id="PF00436">
    <property type="entry name" value="SSB"/>
    <property type="match status" value="1"/>
</dbReference>
<evidence type="ECO:0000313" key="5">
    <source>
        <dbReference type="EMBL" id="SFF58588.1"/>
    </source>
</evidence>
<dbReference type="GO" id="GO:0006310">
    <property type="term" value="P:DNA recombination"/>
    <property type="evidence" value="ECO:0007669"/>
    <property type="project" value="UniProtKB-UniRule"/>
</dbReference>
<dbReference type="GO" id="GO:0003697">
    <property type="term" value="F:single-stranded DNA binding"/>
    <property type="evidence" value="ECO:0007669"/>
    <property type="project" value="UniProtKB-UniRule"/>
</dbReference>
<reference evidence="5 6" key="1">
    <citation type="submission" date="2016-10" db="EMBL/GenBank/DDBJ databases">
        <authorList>
            <person name="de Groot N.N."/>
        </authorList>
    </citation>
    <scope>NUCLEOTIDE SEQUENCE [LARGE SCALE GENOMIC DNA]</scope>
    <source>
        <strain evidence="5 6">DSM 23609</strain>
    </source>
</reference>
<dbReference type="NCBIfam" id="TIGR00621">
    <property type="entry name" value="ssb"/>
    <property type="match status" value="1"/>
</dbReference>
<dbReference type="InterPro" id="IPR000424">
    <property type="entry name" value="Primosome_PriB/ssb"/>
</dbReference>
<protein>
    <recommendedName>
        <fullName evidence="2 3">Single-stranded DNA-binding protein</fullName>
        <shortName evidence="2">SSB</shortName>
    </recommendedName>
</protein>
<keyword evidence="2" id="KW-0233">DNA recombination</keyword>
<dbReference type="Proteomes" id="UP000199771">
    <property type="component" value="Unassembled WGS sequence"/>
</dbReference>
<dbReference type="RefSeq" id="WP_091534691.1">
    <property type="nucleotide sequence ID" value="NZ_FOOC01000010.1"/>
</dbReference>
<dbReference type="Gene3D" id="2.40.50.140">
    <property type="entry name" value="Nucleic acid-binding proteins"/>
    <property type="match status" value="1"/>
</dbReference>
<sequence length="153" mass="16706">MARGVNKVILIGNLGKDPEVRYFPSGDAVCNVTLATTESWKDKQTGETREATEWHNLVFPGKLAEIAGKYLKKGSRIYVEGSLRTRAWEKDGVKRYTTEIRVAEMQMLDGKPSGTAPMGEDADADVRRPAANAGRAAPASDADASFEDDDIPF</sequence>
<feature type="region of interest" description="Disordered" evidence="4">
    <location>
        <begin position="107"/>
        <end position="153"/>
    </location>
</feature>
<dbReference type="SUPFAM" id="SSF50249">
    <property type="entry name" value="Nucleic acid-binding proteins"/>
    <property type="match status" value="1"/>
</dbReference>
<dbReference type="EMBL" id="FOOC01000010">
    <property type="protein sequence ID" value="SFF58588.1"/>
    <property type="molecule type" value="Genomic_DNA"/>
</dbReference>
<organism evidence="5 6">
    <name type="scientific">Fontimonas thermophila</name>
    <dbReference type="NCBI Taxonomy" id="1076937"/>
    <lineage>
        <taxon>Bacteria</taxon>
        <taxon>Pseudomonadati</taxon>
        <taxon>Pseudomonadota</taxon>
        <taxon>Gammaproteobacteria</taxon>
        <taxon>Nevskiales</taxon>
        <taxon>Nevskiaceae</taxon>
        <taxon>Fontimonas</taxon>
    </lineage>
</organism>
<dbReference type="GO" id="GO:0009295">
    <property type="term" value="C:nucleoid"/>
    <property type="evidence" value="ECO:0007669"/>
    <property type="project" value="TreeGrafter"/>
</dbReference>
<evidence type="ECO:0000256" key="4">
    <source>
        <dbReference type="SAM" id="MobiDB-lite"/>
    </source>
</evidence>
<evidence type="ECO:0000256" key="3">
    <source>
        <dbReference type="PIRNR" id="PIRNR002070"/>
    </source>
</evidence>
<keyword evidence="2" id="KW-0234">DNA repair</keyword>
<dbReference type="PANTHER" id="PTHR10302:SF27">
    <property type="entry name" value="SINGLE-STRANDED DNA-BINDING PROTEIN"/>
    <property type="match status" value="1"/>
</dbReference>
<evidence type="ECO:0000256" key="2">
    <source>
        <dbReference type="HAMAP-Rule" id="MF_00984"/>
    </source>
</evidence>
<name>A0A1I2JWY5_9GAMM</name>
<gene>
    <name evidence="5" type="ORF">SAMN04488120_11075</name>
</gene>
<dbReference type="PIRSF" id="PIRSF002070">
    <property type="entry name" value="SSB"/>
    <property type="match status" value="1"/>
</dbReference>
<dbReference type="GO" id="GO:0006281">
    <property type="term" value="P:DNA repair"/>
    <property type="evidence" value="ECO:0007669"/>
    <property type="project" value="UniProtKB-UniRule"/>
</dbReference>
<evidence type="ECO:0000313" key="6">
    <source>
        <dbReference type="Proteomes" id="UP000199771"/>
    </source>
</evidence>
<comment type="caution">
    <text evidence="2">Lacks conserved residue(s) required for the propagation of feature annotation.</text>
</comment>